<reference evidence="11 13" key="2">
    <citation type="submission" date="2016-10" db="EMBL/GenBank/DDBJ databases">
        <authorList>
            <person name="de Groot N.N."/>
        </authorList>
    </citation>
    <scope>NUCLEOTIDE SEQUENCE [LARGE SCALE GENOMIC DNA]</scope>
    <source>
        <strain evidence="11 13">DSM 25947</strain>
    </source>
</reference>
<dbReference type="GO" id="GO:0030791">
    <property type="term" value="F:arsenite methyltransferase activity"/>
    <property type="evidence" value="ECO:0007669"/>
    <property type="project" value="UniProtKB-EC"/>
</dbReference>
<protein>
    <recommendedName>
        <fullName evidence="5">Arsenite methyltransferase</fullName>
        <ecNumber evidence="4">2.1.1.137</ecNumber>
    </recommendedName>
</protein>
<dbReference type="RefSeq" id="WP_038560039.1">
    <property type="nucleotide sequence ID" value="NZ_FOHT01000053.1"/>
</dbReference>
<dbReference type="InterPro" id="IPR026669">
    <property type="entry name" value="Arsenite_MeTrfase-like"/>
</dbReference>
<evidence type="ECO:0000313" key="13">
    <source>
        <dbReference type="Proteomes" id="UP000181981"/>
    </source>
</evidence>
<keyword evidence="11" id="KW-0830">Ubiquinone</keyword>
<dbReference type="CDD" id="cd02440">
    <property type="entry name" value="AdoMet_MTases"/>
    <property type="match status" value="1"/>
</dbReference>
<evidence type="ECO:0000313" key="12">
    <source>
        <dbReference type="Proteomes" id="UP000023772"/>
    </source>
</evidence>
<feature type="domain" description="Methyltransferase" evidence="9">
    <location>
        <begin position="76"/>
        <end position="220"/>
    </location>
</feature>
<dbReference type="STRING" id="1168034.FH5T_14860"/>
<dbReference type="Proteomes" id="UP000181981">
    <property type="component" value="Unassembled WGS sequence"/>
</dbReference>
<gene>
    <name evidence="10" type="ORF">FH5T_14860</name>
    <name evidence="11" type="ORF">SAMN05444285_15325</name>
</gene>
<dbReference type="PANTHER" id="PTHR43675:SF8">
    <property type="entry name" value="ARSENITE METHYLTRANSFERASE"/>
    <property type="match status" value="1"/>
</dbReference>
<dbReference type="GO" id="GO:0032259">
    <property type="term" value="P:methylation"/>
    <property type="evidence" value="ECO:0007669"/>
    <property type="project" value="UniProtKB-KW"/>
</dbReference>
<comment type="catalytic activity">
    <reaction evidence="6">
        <text>arsenic triglutathione + [thioredoxin]-dithiol + S-adenosyl-L-methionine + 2 H2O = methylarsonous acid + [thioredoxin]-disulfide + 3 glutathione + S-adenosyl-L-homocysteine + H(+)</text>
        <dbReference type="Rhea" id="RHEA:69460"/>
        <dbReference type="Rhea" id="RHEA-COMP:10698"/>
        <dbReference type="Rhea" id="RHEA-COMP:10700"/>
        <dbReference type="ChEBI" id="CHEBI:15377"/>
        <dbReference type="ChEBI" id="CHEBI:15378"/>
        <dbReference type="ChEBI" id="CHEBI:17826"/>
        <dbReference type="ChEBI" id="CHEBI:29950"/>
        <dbReference type="ChEBI" id="CHEBI:50058"/>
        <dbReference type="ChEBI" id="CHEBI:57856"/>
        <dbReference type="ChEBI" id="CHEBI:57925"/>
        <dbReference type="ChEBI" id="CHEBI:59789"/>
        <dbReference type="ChEBI" id="CHEBI:183640"/>
        <dbReference type="EC" id="2.1.1.137"/>
    </reaction>
</comment>
<keyword evidence="1" id="KW-0808">Transferase</keyword>
<organism evidence="11 13">
    <name type="scientific">Draconibacterium orientale</name>
    <dbReference type="NCBI Taxonomy" id="1168034"/>
    <lineage>
        <taxon>Bacteria</taxon>
        <taxon>Pseudomonadati</taxon>
        <taxon>Bacteroidota</taxon>
        <taxon>Bacteroidia</taxon>
        <taxon>Marinilabiliales</taxon>
        <taxon>Prolixibacteraceae</taxon>
        <taxon>Draconibacterium</taxon>
    </lineage>
</organism>
<keyword evidence="12" id="KW-1185">Reference proteome</keyword>
<keyword evidence="11" id="KW-0489">Methyltransferase</keyword>
<keyword evidence="2" id="KW-0949">S-adenosyl-L-methionine</keyword>
<dbReference type="NCBIfam" id="NF008823">
    <property type="entry name" value="PRK11873.1"/>
    <property type="match status" value="1"/>
</dbReference>
<comment type="catalytic activity">
    <reaction evidence="7">
        <text>arsenic triglutathione + 2 [thioredoxin]-dithiol + 2 S-adenosyl-L-methionine + H2O = dimethylarsinous acid + 2 [thioredoxin]-disulfide + 3 glutathione + 2 S-adenosyl-L-homocysteine + 2 H(+)</text>
        <dbReference type="Rhea" id="RHEA:69464"/>
        <dbReference type="Rhea" id="RHEA-COMP:10698"/>
        <dbReference type="Rhea" id="RHEA-COMP:10700"/>
        <dbReference type="ChEBI" id="CHEBI:15377"/>
        <dbReference type="ChEBI" id="CHEBI:15378"/>
        <dbReference type="ChEBI" id="CHEBI:23808"/>
        <dbReference type="ChEBI" id="CHEBI:29950"/>
        <dbReference type="ChEBI" id="CHEBI:50058"/>
        <dbReference type="ChEBI" id="CHEBI:57856"/>
        <dbReference type="ChEBI" id="CHEBI:57925"/>
        <dbReference type="ChEBI" id="CHEBI:59789"/>
        <dbReference type="ChEBI" id="CHEBI:183640"/>
        <dbReference type="EC" id="2.1.1.137"/>
    </reaction>
</comment>
<dbReference type="Proteomes" id="UP000023772">
    <property type="component" value="Chromosome"/>
</dbReference>
<evidence type="ECO:0000256" key="2">
    <source>
        <dbReference type="ARBA" id="ARBA00022691"/>
    </source>
</evidence>
<comment type="similarity">
    <text evidence="3">Belongs to the methyltransferase superfamily. Arsenite methyltransferase family.</text>
</comment>
<dbReference type="PANTHER" id="PTHR43675">
    <property type="entry name" value="ARSENITE METHYLTRANSFERASE"/>
    <property type="match status" value="1"/>
</dbReference>
<dbReference type="EMBL" id="CP007451">
    <property type="protein sequence ID" value="AHW60478.1"/>
    <property type="molecule type" value="Genomic_DNA"/>
</dbReference>
<evidence type="ECO:0000313" key="11">
    <source>
        <dbReference type="EMBL" id="SEU13824.1"/>
    </source>
</evidence>
<dbReference type="HOGENOM" id="CLU_052868_1_2_10"/>
<dbReference type="EC" id="2.1.1.137" evidence="4"/>
<name>X5DCC5_9BACT</name>
<dbReference type="Pfam" id="PF13847">
    <property type="entry name" value="Methyltransf_31"/>
    <property type="match status" value="1"/>
</dbReference>
<evidence type="ECO:0000256" key="4">
    <source>
        <dbReference type="ARBA" id="ARBA00034521"/>
    </source>
</evidence>
<dbReference type="eggNOG" id="COG2226">
    <property type="taxonomic scope" value="Bacteria"/>
</dbReference>
<sequence>MKAEDLKLIVKEKYGEIASKSNLLKENSCCGVSGCCGDFEFSMIGEEYNNIAGHNPDADLALGCGLPTQYAGIKIGDSVLDLGSGAGNDCFVARAIVGETGHVTGIDFTDEMLKKAFQNLKKSGIKNMDFVKGDIENMPLNDNTFDVVISNCVLNLVPDKQRAFSEIYRVLKSGGHFCISDVVALGNLPQKLREAAEMYAGCVSGAILKEEYLALIKEQGFADVEVKAEREIKIPEDVLSKYISSETINEIQQNKVGIFSITVNGTKNG</sequence>
<dbReference type="Gene3D" id="3.40.50.150">
    <property type="entry name" value="Vaccinia Virus protein VP39"/>
    <property type="match status" value="1"/>
</dbReference>
<evidence type="ECO:0000256" key="7">
    <source>
        <dbReference type="ARBA" id="ARBA00047943"/>
    </source>
</evidence>
<dbReference type="OrthoDB" id="9770553at2"/>
<dbReference type="KEGG" id="dori:FH5T_14860"/>
<evidence type="ECO:0000256" key="1">
    <source>
        <dbReference type="ARBA" id="ARBA00022679"/>
    </source>
</evidence>
<comment type="catalytic activity">
    <reaction evidence="8">
        <text>arsenic triglutathione + 3 [thioredoxin]-dithiol + 3 S-adenosyl-L-methionine = trimethylarsine + 3 [thioredoxin]-disulfide + 3 glutathione + 3 S-adenosyl-L-homocysteine + 3 H(+)</text>
        <dbReference type="Rhea" id="RHEA:69432"/>
        <dbReference type="Rhea" id="RHEA-COMP:10698"/>
        <dbReference type="Rhea" id="RHEA-COMP:10700"/>
        <dbReference type="ChEBI" id="CHEBI:15378"/>
        <dbReference type="ChEBI" id="CHEBI:27130"/>
        <dbReference type="ChEBI" id="CHEBI:29950"/>
        <dbReference type="ChEBI" id="CHEBI:50058"/>
        <dbReference type="ChEBI" id="CHEBI:57856"/>
        <dbReference type="ChEBI" id="CHEBI:57925"/>
        <dbReference type="ChEBI" id="CHEBI:59789"/>
        <dbReference type="ChEBI" id="CHEBI:183640"/>
        <dbReference type="EC" id="2.1.1.137"/>
    </reaction>
</comment>
<evidence type="ECO:0000256" key="3">
    <source>
        <dbReference type="ARBA" id="ARBA00034487"/>
    </source>
</evidence>
<proteinExistence type="inferred from homology"/>
<reference evidence="10 12" key="1">
    <citation type="submission" date="2014-03" db="EMBL/GenBank/DDBJ databases">
        <title>Complete genome sequence of a deeply braunched marine Bacteroidia bacterium Draconibacterium orientale type strain FH5T.</title>
        <authorList>
            <person name="Li X."/>
            <person name="Wang X."/>
            <person name="Xie Z."/>
            <person name="Du Z."/>
            <person name="Chen G."/>
        </authorList>
    </citation>
    <scope>NUCLEOTIDE SEQUENCE [LARGE SCALE GENOMIC DNA]</scope>
    <source>
        <strain evidence="10 12">FH5</strain>
    </source>
</reference>
<evidence type="ECO:0000256" key="8">
    <source>
        <dbReference type="ARBA" id="ARBA00048428"/>
    </source>
</evidence>
<evidence type="ECO:0000256" key="5">
    <source>
        <dbReference type="ARBA" id="ARBA00034545"/>
    </source>
</evidence>
<accession>X5DCC5</accession>
<evidence type="ECO:0000256" key="6">
    <source>
        <dbReference type="ARBA" id="ARBA00047941"/>
    </source>
</evidence>
<evidence type="ECO:0000313" key="10">
    <source>
        <dbReference type="EMBL" id="AHW60478.1"/>
    </source>
</evidence>
<evidence type="ECO:0000259" key="9">
    <source>
        <dbReference type="Pfam" id="PF13847"/>
    </source>
</evidence>
<dbReference type="EMBL" id="FOHT01000053">
    <property type="protein sequence ID" value="SEU13824.1"/>
    <property type="molecule type" value="Genomic_DNA"/>
</dbReference>
<dbReference type="InterPro" id="IPR025714">
    <property type="entry name" value="Methyltranfer_dom"/>
</dbReference>
<dbReference type="AlphaFoldDB" id="X5DCC5"/>
<dbReference type="SUPFAM" id="SSF53335">
    <property type="entry name" value="S-adenosyl-L-methionine-dependent methyltransferases"/>
    <property type="match status" value="1"/>
</dbReference>
<dbReference type="InterPro" id="IPR029063">
    <property type="entry name" value="SAM-dependent_MTases_sf"/>
</dbReference>